<dbReference type="OrthoDB" id="9788681at2"/>
<proteinExistence type="inferred from homology"/>
<dbReference type="PROSITE" id="PS00584">
    <property type="entry name" value="PFKB_KINASES_2"/>
    <property type="match status" value="1"/>
</dbReference>
<dbReference type="GO" id="GO:0016301">
    <property type="term" value="F:kinase activity"/>
    <property type="evidence" value="ECO:0007669"/>
    <property type="project" value="UniProtKB-KW"/>
</dbReference>
<evidence type="ECO:0000313" key="6">
    <source>
        <dbReference type="Proteomes" id="UP000248132"/>
    </source>
</evidence>
<evidence type="ECO:0000313" key="5">
    <source>
        <dbReference type="EMBL" id="PYG90398.1"/>
    </source>
</evidence>
<dbReference type="AlphaFoldDB" id="A0A318Y492"/>
<dbReference type="InterPro" id="IPR029056">
    <property type="entry name" value="Ribokinase-like"/>
</dbReference>
<dbReference type="PANTHER" id="PTHR43085">
    <property type="entry name" value="HEXOKINASE FAMILY MEMBER"/>
    <property type="match status" value="1"/>
</dbReference>
<keyword evidence="3 5" id="KW-0418">Kinase</keyword>
<name>A0A318Y492_9FIRM</name>
<dbReference type="InterPro" id="IPR011611">
    <property type="entry name" value="PfkB_dom"/>
</dbReference>
<keyword evidence="2" id="KW-0808">Transferase</keyword>
<accession>A0A318Y492</accession>
<dbReference type="InterPro" id="IPR002173">
    <property type="entry name" value="Carboh/pur_kinase_PfkB_CS"/>
</dbReference>
<dbReference type="EMBL" id="QKMR01000001">
    <property type="protein sequence ID" value="PYG90398.1"/>
    <property type="molecule type" value="Genomic_DNA"/>
</dbReference>
<evidence type="ECO:0000256" key="2">
    <source>
        <dbReference type="ARBA" id="ARBA00022679"/>
    </source>
</evidence>
<comment type="similarity">
    <text evidence="1">Belongs to the carbohydrate kinase PfkB family.</text>
</comment>
<dbReference type="Proteomes" id="UP000248132">
    <property type="component" value="Unassembled WGS sequence"/>
</dbReference>
<dbReference type="Pfam" id="PF00294">
    <property type="entry name" value="PfkB"/>
    <property type="match status" value="1"/>
</dbReference>
<feature type="domain" description="Carbohydrate kinase PfkB" evidence="4">
    <location>
        <begin position="7"/>
        <end position="294"/>
    </location>
</feature>
<dbReference type="SUPFAM" id="SSF53613">
    <property type="entry name" value="Ribokinase-like"/>
    <property type="match status" value="1"/>
</dbReference>
<protein>
    <submittedName>
        <fullName evidence="5">Sugar/nucleoside kinase (Ribokinase family)</fullName>
    </submittedName>
</protein>
<evidence type="ECO:0000259" key="4">
    <source>
        <dbReference type="Pfam" id="PF00294"/>
    </source>
</evidence>
<comment type="caution">
    <text evidence="5">The sequence shown here is derived from an EMBL/GenBank/DDBJ whole genome shotgun (WGS) entry which is preliminary data.</text>
</comment>
<dbReference type="PANTHER" id="PTHR43085:SF57">
    <property type="entry name" value="CARBOHYDRATE KINASE PFKB DOMAIN-CONTAINING PROTEIN"/>
    <property type="match status" value="1"/>
</dbReference>
<dbReference type="Gene3D" id="3.40.1190.20">
    <property type="match status" value="1"/>
</dbReference>
<dbReference type="InterPro" id="IPR050306">
    <property type="entry name" value="PfkB_Carbo_kinase"/>
</dbReference>
<gene>
    <name evidence="5" type="ORF">LY28_00281</name>
</gene>
<organism evidence="5 6">
    <name type="scientific">Ruminiclostridium sufflavum DSM 19573</name>
    <dbReference type="NCBI Taxonomy" id="1121337"/>
    <lineage>
        <taxon>Bacteria</taxon>
        <taxon>Bacillati</taxon>
        <taxon>Bacillota</taxon>
        <taxon>Clostridia</taxon>
        <taxon>Eubacteriales</taxon>
        <taxon>Oscillospiraceae</taxon>
        <taxon>Ruminiclostridium</taxon>
    </lineage>
</organism>
<sequence length="317" mass="34868">MAKAYDVITFGDTCVDLVLTDRDMMPEFGQKEKIIKDYSIEMGGSCCIFASQIAKLGLRTAVLGKLGSDELSGIIKSTLESLNVSTQYLKGNEDIKTGLTVVLNKIVDRGMLTYNGTISAAGIDDFDERLYLNTRHFHIGSYFLMTGLQKHYPFLIDRLKENGTTVSLDTNWDPEGNWDSGLWDILPKIDVFLPNENELMAITQKNTVDKAIDKIKDIIPVIAVKRGKAGASVYYEGKRYDADSLNMPVIDTIGAGDSFDGGFIYSLLRGYSIEDCLKVACICGSYSVRVQGGIKGQALIKDIIFAAEGKYGLSIKV</sequence>
<dbReference type="CDD" id="cd01166">
    <property type="entry name" value="KdgK"/>
    <property type="match status" value="1"/>
</dbReference>
<dbReference type="RefSeq" id="WP_110460369.1">
    <property type="nucleotide sequence ID" value="NZ_QKMR01000001.1"/>
</dbReference>
<evidence type="ECO:0000256" key="3">
    <source>
        <dbReference type="ARBA" id="ARBA00022777"/>
    </source>
</evidence>
<evidence type="ECO:0000256" key="1">
    <source>
        <dbReference type="ARBA" id="ARBA00010688"/>
    </source>
</evidence>
<reference evidence="5 6" key="1">
    <citation type="submission" date="2018-06" db="EMBL/GenBank/DDBJ databases">
        <title>Genomic Encyclopedia of Type Strains, Phase I: the one thousand microbial genomes (KMG-I) project.</title>
        <authorList>
            <person name="Kyrpides N."/>
        </authorList>
    </citation>
    <scope>NUCLEOTIDE SEQUENCE [LARGE SCALE GENOMIC DNA]</scope>
    <source>
        <strain evidence="5 6">DSM 19573</strain>
    </source>
</reference>
<keyword evidence="6" id="KW-1185">Reference proteome</keyword>